<gene>
    <name evidence="1" type="ORF">BUL40_08330</name>
</gene>
<dbReference type="Proteomes" id="UP000191680">
    <property type="component" value="Unassembled WGS sequence"/>
</dbReference>
<keyword evidence="2" id="KW-1185">Reference proteome</keyword>
<accession>A0A1V6LSX6</accession>
<protein>
    <submittedName>
        <fullName evidence="1">Uncharacterized protein</fullName>
    </submittedName>
</protein>
<name>A0A1V6LSX6_9FLAO</name>
<dbReference type="RefSeq" id="WP_080318866.1">
    <property type="nucleotide sequence ID" value="NZ_MTBC01000004.1"/>
</dbReference>
<dbReference type="EMBL" id="MTBC01000004">
    <property type="protein sequence ID" value="OQD43086.1"/>
    <property type="molecule type" value="Genomic_DNA"/>
</dbReference>
<dbReference type="AlphaFoldDB" id="A0A1V6LSX6"/>
<dbReference type="OrthoDB" id="8955051at2"/>
<reference evidence="1 2" key="1">
    <citation type="submission" date="2016-12" db="EMBL/GenBank/DDBJ databases">
        <authorList>
            <person name="Song W.-J."/>
            <person name="Kurnit D.M."/>
        </authorList>
    </citation>
    <scope>NUCLEOTIDE SEQUENCE [LARGE SCALE GENOMIC DNA]</scope>
    <source>
        <strain evidence="1 2">HSG9</strain>
    </source>
</reference>
<organism evidence="1 2">
    <name type="scientific">Croceivirga radicis</name>
    <dbReference type="NCBI Taxonomy" id="1929488"/>
    <lineage>
        <taxon>Bacteria</taxon>
        <taxon>Pseudomonadati</taxon>
        <taxon>Bacteroidota</taxon>
        <taxon>Flavobacteriia</taxon>
        <taxon>Flavobacteriales</taxon>
        <taxon>Flavobacteriaceae</taxon>
        <taxon>Croceivirga</taxon>
    </lineage>
</organism>
<sequence length="350" mass="41019">MIGYGSFFHEIGLKDTPKQTIVPFKDHLFFYAGRYAIKYILECIKKHQNIATIWLPEYYCPYVKDWMHKNFTQIKYYPVDPFAHEPQIPWSYFLPTDVVLLNNYWGLHQFNPPMVKERPLIVEDHSHGWLSAGALNSKADFCVASLRKTVPLPLGGIVWKPNNSRLQIPLKEPDLLEDHDFTDLALAWDTMAKAMHSKATCRTEQDKQNYLQTYAQGEAILKQTMRVTTMAPEHQKALELFVFKDYNKVKKDNLNKLYSLLRPSIHFKILAKPETTPFGLILLFKDRKTMLLCKDHLIKNKLFPAELWPDNLLNLPYNCMLNIHVDLRYTPVDMQRMANIINQWNPDNHV</sequence>
<evidence type="ECO:0000313" key="1">
    <source>
        <dbReference type="EMBL" id="OQD43086.1"/>
    </source>
</evidence>
<proteinExistence type="predicted"/>
<evidence type="ECO:0000313" key="2">
    <source>
        <dbReference type="Proteomes" id="UP000191680"/>
    </source>
</evidence>
<comment type="caution">
    <text evidence="1">The sequence shown here is derived from an EMBL/GenBank/DDBJ whole genome shotgun (WGS) entry which is preliminary data.</text>
</comment>